<dbReference type="Proteomes" id="UP000507470">
    <property type="component" value="Unassembled WGS sequence"/>
</dbReference>
<reference evidence="1 2" key="1">
    <citation type="submission" date="2020-06" db="EMBL/GenBank/DDBJ databases">
        <authorList>
            <person name="Li R."/>
            <person name="Bekaert M."/>
        </authorList>
    </citation>
    <scope>NUCLEOTIDE SEQUENCE [LARGE SCALE GENOMIC DNA]</scope>
    <source>
        <strain evidence="2">wild</strain>
    </source>
</reference>
<proteinExistence type="predicted"/>
<organism evidence="1 2">
    <name type="scientific">Mytilus coruscus</name>
    <name type="common">Sea mussel</name>
    <dbReference type="NCBI Taxonomy" id="42192"/>
    <lineage>
        <taxon>Eukaryota</taxon>
        <taxon>Metazoa</taxon>
        <taxon>Spiralia</taxon>
        <taxon>Lophotrochozoa</taxon>
        <taxon>Mollusca</taxon>
        <taxon>Bivalvia</taxon>
        <taxon>Autobranchia</taxon>
        <taxon>Pteriomorphia</taxon>
        <taxon>Mytilida</taxon>
        <taxon>Mytiloidea</taxon>
        <taxon>Mytilidae</taxon>
        <taxon>Mytilinae</taxon>
        <taxon>Mytilus</taxon>
    </lineage>
</organism>
<dbReference type="AlphaFoldDB" id="A0A6J8CXM6"/>
<protein>
    <submittedName>
        <fullName evidence="1">Uncharacterized protein</fullName>
    </submittedName>
</protein>
<evidence type="ECO:0000313" key="2">
    <source>
        <dbReference type="Proteomes" id="UP000507470"/>
    </source>
</evidence>
<accession>A0A6J8CXM6</accession>
<keyword evidence="2" id="KW-1185">Reference proteome</keyword>
<gene>
    <name evidence="1" type="ORF">MCOR_33865</name>
</gene>
<dbReference type="EMBL" id="CACVKT020006043">
    <property type="protein sequence ID" value="CAC5399620.1"/>
    <property type="molecule type" value="Genomic_DNA"/>
</dbReference>
<name>A0A6J8CXM6_MYTCO</name>
<sequence length="275" mass="31582">MEKPPVLPNGVVKSPKYEVNSIPEAEEEEQQNLSSHRRFHFSVYYDWDDDKLRYSGSEEDLYTNPSYREITILDDTFVDKYLTGKPSIYHDSENSNSLPAGDDLAYSIHDVQPPKIKQTKKNIMDKLASYWQTIKELFNAKYVKFNWESPSVVIENQLFNSLKLNTGQEIGDFYCQLVEKAELLSKPEHEVMSKFVDGLPDKLAFNVRASKPKDASDALTLAKTGEAYKYRECENTVSAARNISTSQSEISSVKHQMNQLTDLMNDMHENTKTNR</sequence>
<evidence type="ECO:0000313" key="1">
    <source>
        <dbReference type="EMBL" id="CAC5399620.1"/>
    </source>
</evidence>